<feature type="domain" description="DUF7718" evidence="1">
    <location>
        <begin position="22"/>
        <end position="123"/>
    </location>
</feature>
<gene>
    <name evidence="2" type="ORF">V2H45_20930</name>
</gene>
<reference evidence="2" key="1">
    <citation type="submission" date="2024-01" db="EMBL/GenBank/DDBJ databases">
        <title>Bank of Algae and Cyanobacteria of the Azores (BACA) strain genomes.</title>
        <authorList>
            <person name="Luz R."/>
            <person name="Cordeiro R."/>
            <person name="Fonseca A."/>
            <person name="Goncalves V."/>
        </authorList>
    </citation>
    <scope>NUCLEOTIDE SEQUENCE</scope>
    <source>
        <strain evidence="2">BACA0141</strain>
    </source>
</reference>
<dbReference type="RefSeq" id="WP_330485651.1">
    <property type="nucleotide sequence ID" value="NZ_JAZBJZ010000119.1"/>
</dbReference>
<feature type="non-terminal residue" evidence="2">
    <location>
        <position position="1"/>
    </location>
</feature>
<organism evidence="2 3">
    <name type="scientific">Tumidithrix elongata BACA0141</name>
    <dbReference type="NCBI Taxonomy" id="2716417"/>
    <lineage>
        <taxon>Bacteria</taxon>
        <taxon>Bacillati</taxon>
        <taxon>Cyanobacteriota</taxon>
        <taxon>Cyanophyceae</taxon>
        <taxon>Pseudanabaenales</taxon>
        <taxon>Pseudanabaenaceae</taxon>
        <taxon>Tumidithrix</taxon>
        <taxon>Tumidithrix elongata</taxon>
    </lineage>
</organism>
<dbReference type="AlphaFoldDB" id="A0AAW9PUX7"/>
<protein>
    <recommendedName>
        <fullName evidence="1">DUF7718 domain-containing protein</fullName>
    </recommendedName>
</protein>
<comment type="caution">
    <text evidence="2">The sequence shown here is derived from an EMBL/GenBank/DDBJ whole genome shotgun (WGS) entry which is preliminary data.</text>
</comment>
<dbReference type="Pfam" id="PF24839">
    <property type="entry name" value="DUF7718"/>
    <property type="match status" value="1"/>
</dbReference>
<name>A0AAW9PUX7_9CYAN</name>
<keyword evidence="3" id="KW-1185">Reference proteome</keyword>
<dbReference type="EMBL" id="JAZBJZ010000119">
    <property type="protein sequence ID" value="MEE3719214.1"/>
    <property type="molecule type" value="Genomic_DNA"/>
</dbReference>
<evidence type="ECO:0000259" key="1">
    <source>
        <dbReference type="Pfam" id="PF24839"/>
    </source>
</evidence>
<dbReference type="InterPro" id="IPR056135">
    <property type="entry name" value="DUF7718"/>
</dbReference>
<sequence length="126" mass="15616">ESLYAKISRRCISSLNWRSFDREYIGMLTDRDRMRVRIKTRQTHRPTYVFQLECKFENMDNWVAVIRADDFHDRPHLDILSPNGKSRKEWIHDWGDDKRNMKEAQQLIKTRWEKERQRYESELKRQ</sequence>
<dbReference type="Proteomes" id="UP001333818">
    <property type="component" value="Unassembled WGS sequence"/>
</dbReference>
<evidence type="ECO:0000313" key="3">
    <source>
        <dbReference type="Proteomes" id="UP001333818"/>
    </source>
</evidence>
<evidence type="ECO:0000313" key="2">
    <source>
        <dbReference type="EMBL" id="MEE3719214.1"/>
    </source>
</evidence>
<accession>A0AAW9PUX7</accession>
<proteinExistence type="predicted"/>